<proteinExistence type="inferred from homology"/>
<accession>A0A0K0D575</accession>
<dbReference type="GO" id="GO:0030677">
    <property type="term" value="C:ribonuclease P complex"/>
    <property type="evidence" value="ECO:0007669"/>
    <property type="project" value="InterPro"/>
</dbReference>
<keyword evidence="9" id="KW-1185">Reference proteome</keyword>
<dbReference type="InterPro" id="IPR002759">
    <property type="entry name" value="Pop5/Rpp14/Rnp2-like"/>
</dbReference>
<keyword evidence="6" id="KW-0648">Protein biosynthesis</keyword>
<dbReference type="InterPro" id="IPR038085">
    <property type="entry name" value="Rnp2-like_sf"/>
</dbReference>
<dbReference type="PANTHER" id="PTHR22594">
    <property type="entry name" value="ASPARTYL/LYSYL-TRNA SYNTHETASE"/>
    <property type="match status" value="1"/>
</dbReference>
<dbReference type="Gene3D" id="3.30.70.3250">
    <property type="entry name" value="Ribonuclease P, Pop5 subunit"/>
    <property type="match status" value="1"/>
</dbReference>
<keyword evidence="4" id="KW-0547">Nucleotide-binding</keyword>
<dbReference type="GO" id="GO:0004816">
    <property type="term" value="F:asparagine-tRNA ligase activity"/>
    <property type="evidence" value="ECO:0007669"/>
    <property type="project" value="TreeGrafter"/>
</dbReference>
<reference evidence="9" key="1">
    <citation type="submission" date="2012-09" db="EMBL/GenBank/DDBJ databases">
        <authorList>
            <person name="Martin A.A."/>
        </authorList>
    </citation>
    <scope>NUCLEOTIDE SEQUENCE</scope>
</reference>
<dbReference type="SUPFAM" id="SSF160350">
    <property type="entry name" value="Rnp2-like"/>
    <property type="match status" value="1"/>
</dbReference>
<dbReference type="InterPro" id="IPR045864">
    <property type="entry name" value="aa-tRNA-synth_II/BPL/LPL"/>
</dbReference>
<dbReference type="PANTHER" id="PTHR22594:SF34">
    <property type="entry name" value="ASPARAGINE--TRNA LIGASE, MITOCHONDRIAL-RELATED"/>
    <property type="match status" value="1"/>
</dbReference>
<dbReference type="Pfam" id="PF00152">
    <property type="entry name" value="tRNA-synt_2"/>
    <property type="match status" value="1"/>
</dbReference>
<sequence>MLEVEIAFCDNLDQLLNVCEDVLLSSVRYFINDPNILKDFESLSPFSSEDHLAALRSIADSPPFPRMPYADALRLLTESFDLLCPFVGELASGSLRETSADKLRSRNPNIEWYFFQHSNRGQYGLSGIRSFMSSRKIAIFELVLKCFAHPAKTYFCRVLQPGVGIFYLSEEAQISILAFYAVVIGQNLRYTELRERGKPISGGFGMGFDRKLQLLLGIANIKDTVPFPRWFKHFTPSKLFSTIAEKTGDFHGDYGFSVCRNGLAVKVVDGDVALVRFDISAEKFVKSVLPFITHIGGTEVVLRSLFVG</sequence>
<dbReference type="Gene3D" id="3.30.930.10">
    <property type="entry name" value="Bira Bifunctional Protein, Domain 2"/>
    <property type="match status" value="2"/>
</dbReference>
<organism evidence="9 10">
    <name type="scientific">Angiostrongylus cantonensis</name>
    <name type="common">Rat lungworm</name>
    <dbReference type="NCBI Taxonomy" id="6313"/>
    <lineage>
        <taxon>Eukaryota</taxon>
        <taxon>Metazoa</taxon>
        <taxon>Ecdysozoa</taxon>
        <taxon>Nematoda</taxon>
        <taxon>Chromadorea</taxon>
        <taxon>Rhabditida</taxon>
        <taxon>Rhabditina</taxon>
        <taxon>Rhabditomorpha</taxon>
        <taxon>Strongyloidea</taxon>
        <taxon>Metastrongylidae</taxon>
        <taxon>Angiostrongylus</taxon>
    </lineage>
</organism>
<dbReference type="SUPFAM" id="SSF55681">
    <property type="entry name" value="Class II aaRS and biotin synthetases"/>
    <property type="match status" value="1"/>
</dbReference>
<reference evidence="10" key="2">
    <citation type="submission" date="2017-02" db="UniProtKB">
        <authorList>
            <consortium name="WormBaseParasite"/>
        </authorList>
    </citation>
    <scope>IDENTIFICATION</scope>
</reference>
<evidence type="ECO:0000256" key="7">
    <source>
        <dbReference type="ARBA" id="ARBA00023146"/>
    </source>
</evidence>
<feature type="domain" description="Aminoacyl-tRNA synthetase class II (D/K/N)" evidence="8">
    <location>
        <begin position="190"/>
        <end position="229"/>
    </location>
</feature>
<dbReference type="GO" id="GO:0005739">
    <property type="term" value="C:mitochondrion"/>
    <property type="evidence" value="ECO:0007669"/>
    <property type="project" value="TreeGrafter"/>
</dbReference>
<dbReference type="STRING" id="6313.A0A0K0D575"/>
<dbReference type="GO" id="GO:0005524">
    <property type="term" value="F:ATP binding"/>
    <property type="evidence" value="ECO:0007669"/>
    <property type="project" value="UniProtKB-KW"/>
</dbReference>
<evidence type="ECO:0000256" key="6">
    <source>
        <dbReference type="ARBA" id="ARBA00022917"/>
    </source>
</evidence>
<evidence type="ECO:0000256" key="1">
    <source>
        <dbReference type="ARBA" id="ARBA00010800"/>
    </source>
</evidence>
<keyword evidence="3" id="KW-0819">tRNA processing</keyword>
<dbReference type="Proteomes" id="UP000035642">
    <property type="component" value="Unassembled WGS sequence"/>
</dbReference>
<keyword evidence="7" id="KW-0030">Aminoacyl-tRNA synthetase</keyword>
<evidence type="ECO:0000313" key="9">
    <source>
        <dbReference type="Proteomes" id="UP000035642"/>
    </source>
</evidence>
<evidence type="ECO:0000256" key="2">
    <source>
        <dbReference type="ARBA" id="ARBA00022598"/>
    </source>
</evidence>
<protein>
    <submittedName>
        <fullName evidence="10">tRNA-synt_2 domain-containing protein</fullName>
    </submittedName>
</protein>
<evidence type="ECO:0000256" key="5">
    <source>
        <dbReference type="ARBA" id="ARBA00022840"/>
    </source>
</evidence>
<comment type="similarity">
    <text evidence="1">Belongs to the eukaryotic/archaeal RNase P protein component 2 family.</text>
</comment>
<dbReference type="WBParaSite" id="ACAC_0000522001-mRNA-1">
    <property type="protein sequence ID" value="ACAC_0000522001-mRNA-1"/>
    <property type="gene ID" value="ACAC_0000522001"/>
</dbReference>
<dbReference type="GO" id="GO:0006421">
    <property type="term" value="P:asparaginyl-tRNA aminoacylation"/>
    <property type="evidence" value="ECO:0007669"/>
    <property type="project" value="TreeGrafter"/>
</dbReference>
<dbReference type="Pfam" id="PF01900">
    <property type="entry name" value="RNase_P_Rpp14"/>
    <property type="match status" value="1"/>
</dbReference>
<keyword evidence="5" id="KW-0067">ATP-binding</keyword>
<evidence type="ECO:0000259" key="8">
    <source>
        <dbReference type="Pfam" id="PF00152"/>
    </source>
</evidence>
<keyword evidence="2" id="KW-0436">Ligase</keyword>
<evidence type="ECO:0000256" key="4">
    <source>
        <dbReference type="ARBA" id="ARBA00022741"/>
    </source>
</evidence>
<name>A0A0K0D575_ANGCA</name>
<dbReference type="AlphaFoldDB" id="A0A0K0D575"/>
<dbReference type="GO" id="GO:0001682">
    <property type="term" value="P:tRNA 5'-leader removal"/>
    <property type="evidence" value="ECO:0007669"/>
    <property type="project" value="InterPro"/>
</dbReference>
<evidence type="ECO:0000313" key="10">
    <source>
        <dbReference type="WBParaSite" id="ACAC_0000522001-mRNA-1"/>
    </source>
</evidence>
<dbReference type="InterPro" id="IPR004364">
    <property type="entry name" value="Aa-tRNA-synt_II"/>
</dbReference>
<evidence type="ECO:0000256" key="3">
    <source>
        <dbReference type="ARBA" id="ARBA00022694"/>
    </source>
</evidence>